<dbReference type="KEGG" id="rhg:EXZ61_05475"/>
<gene>
    <name evidence="1" type="ORF">EXZ61_05475</name>
</gene>
<accession>A0A515ELX2</accession>
<dbReference type="Proteomes" id="UP000317365">
    <property type="component" value="Chromosome"/>
</dbReference>
<reference evidence="2" key="2">
    <citation type="journal article" date="2020" name="Int. J. Syst. Evol. Microbiol.">
        <title>Genomic insights into a novel species Rhodoferax aquaticus sp. nov., isolated from freshwater.</title>
        <authorList>
            <person name="Li T."/>
            <person name="Zhuo Y."/>
            <person name="Jin C.Z."/>
            <person name="Wu X."/>
            <person name="Ko S.R."/>
            <person name="Jin F.J."/>
            <person name="Ahn C.Y."/>
            <person name="Oh H.M."/>
            <person name="Lee H.G."/>
            <person name="Jin L."/>
        </authorList>
    </citation>
    <scope>NUCLEOTIDE SEQUENCE [LARGE SCALE GENOMIC DNA]</scope>
    <source>
        <strain evidence="2">Gr-4</strain>
    </source>
</reference>
<name>A0A515ELX2_9BURK</name>
<proteinExistence type="predicted"/>
<organism evidence="1 2">
    <name type="scientific">Rhodoferax aquaticus</name>
    <dbReference type="NCBI Taxonomy" id="2527691"/>
    <lineage>
        <taxon>Bacteria</taxon>
        <taxon>Pseudomonadati</taxon>
        <taxon>Pseudomonadota</taxon>
        <taxon>Betaproteobacteria</taxon>
        <taxon>Burkholderiales</taxon>
        <taxon>Comamonadaceae</taxon>
        <taxon>Rhodoferax</taxon>
    </lineage>
</organism>
<evidence type="ECO:0000313" key="1">
    <source>
        <dbReference type="EMBL" id="QDL53667.1"/>
    </source>
</evidence>
<keyword evidence="2" id="KW-1185">Reference proteome</keyword>
<protein>
    <submittedName>
        <fullName evidence="1">Uncharacterized protein</fullName>
    </submittedName>
</protein>
<dbReference type="EMBL" id="CP036282">
    <property type="protein sequence ID" value="QDL53667.1"/>
    <property type="molecule type" value="Genomic_DNA"/>
</dbReference>
<dbReference type="AlphaFoldDB" id="A0A515ELX2"/>
<evidence type="ECO:0000313" key="2">
    <source>
        <dbReference type="Proteomes" id="UP000317365"/>
    </source>
</evidence>
<dbReference type="RefSeq" id="WP_142809780.1">
    <property type="nucleotide sequence ID" value="NZ_CP036282.1"/>
</dbReference>
<sequence length="361" mass="40229">MHLDESITTAFETIREFTSFDSHSLVPHPENLVFQTITESRFLHRLGTKLAEIVSNPAGEDLQYCAHTVRRYFWNELGLSQPPELPTDVPRFLLHPDHTLEHRVNAQELADQLVQVPIKETPVPCIVASKLALLQKLLNLSDTAIQYLTLAYVHCSIHSLTKDESSSLKVALAHIGLADDAHRNRAVSVLLNAPLADVQALFASPSILVSLRFVDAAAFNQRRTLRDVFVLTDEFVTLLETPYRSHQALLAGILEPEQDLDLIDDGTTPLGYLYEVLPKEIAEAYECAVLDRPLKSIHIQALVSWYTAGYRMLPSFYSPLAGHITVEALRDAIKRVALECAQINKPLTSHALVKALYAASS</sequence>
<reference evidence="2" key="1">
    <citation type="submission" date="2019-02" db="EMBL/GenBank/DDBJ databases">
        <title>Complete genome sequence of Rhodoferax sp. Gr-4.</title>
        <authorList>
            <person name="Jin L."/>
        </authorList>
    </citation>
    <scope>NUCLEOTIDE SEQUENCE [LARGE SCALE GENOMIC DNA]</scope>
    <source>
        <strain evidence="2">Gr-4</strain>
    </source>
</reference>